<dbReference type="Proteomes" id="UP000299102">
    <property type="component" value="Unassembled WGS sequence"/>
</dbReference>
<protein>
    <submittedName>
        <fullName evidence="1">Uncharacterized protein</fullName>
    </submittedName>
</protein>
<reference evidence="1 2" key="1">
    <citation type="journal article" date="2019" name="Commun. Biol.">
        <title>The bagworm genome reveals a unique fibroin gene that provides high tensile strength.</title>
        <authorList>
            <person name="Kono N."/>
            <person name="Nakamura H."/>
            <person name="Ohtoshi R."/>
            <person name="Tomita M."/>
            <person name="Numata K."/>
            <person name="Arakawa K."/>
        </authorList>
    </citation>
    <scope>NUCLEOTIDE SEQUENCE [LARGE SCALE GENOMIC DNA]</scope>
</reference>
<name>A0A4C1XHE0_EUMVA</name>
<dbReference type="EMBL" id="BGZK01000819">
    <property type="protein sequence ID" value="GBP61627.1"/>
    <property type="molecule type" value="Genomic_DNA"/>
</dbReference>
<keyword evidence="2" id="KW-1185">Reference proteome</keyword>
<accession>A0A4C1XHE0</accession>
<proteinExistence type="predicted"/>
<sequence length="206" mass="22764">MGSPRARCGRARQRLLFIMSVQAHKSCGFSSGWSDLERLLIYQLWSHQFPWELSAGPGSRARSESETLSESRVRYFDIESETVEIEHEVAIVNASLNGLCPALEELSVCEGARAVRARHVPCGRARVRGAGMKLWRSLKDSMGRADGRHQQAAPWGAPFELDVQLKRSALGARRKSCCGGVDTRALPPRTTTSFVDILAFIALPNV</sequence>
<dbReference type="OrthoDB" id="7185736at2759"/>
<organism evidence="1 2">
    <name type="scientific">Eumeta variegata</name>
    <name type="common">Bagworm moth</name>
    <name type="synonym">Eumeta japonica</name>
    <dbReference type="NCBI Taxonomy" id="151549"/>
    <lineage>
        <taxon>Eukaryota</taxon>
        <taxon>Metazoa</taxon>
        <taxon>Ecdysozoa</taxon>
        <taxon>Arthropoda</taxon>
        <taxon>Hexapoda</taxon>
        <taxon>Insecta</taxon>
        <taxon>Pterygota</taxon>
        <taxon>Neoptera</taxon>
        <taxon>Endopterygota</taxon>
        <taxon>Lepidoptera</taxon>
        <taxon>Glossata</taxon>
        <taxon>Ditrysia</taxon>
        <taxon>Tineoidea</taxon>
        <taxon>Psychidae</taxon>
        <taxon>Oiketicinae</taxon>
        <taxon>Eumeta</taxon>
    </lineage>
</organism>
<gene>
    <name evidence="1" type="ORF">EVAR_43564_1</name>
</gene>
<evidence type="ECO:0000313" key="2">
    <source>
        <dbReference type="Proteomes" id="UP000299102"/>
    </source>
</evidence>
<evidence type="ECO:0000313" key="1">
    <source>
        <dbReference type="EMBL" id="GBP61627.1"/>
    </source>
</evidence>
<dbReference type="AlphaFoldDB" id="A0A4C1XHE0"/>
<comment type="caution">
    <text evidence="1">The sequence shown here is derived from an EMBL/GenBank/DDBJ whole genome shotgun (WGS) entry which is preliminary data.</text>
</comment>